<organism evidence="2 3">
    <name type="scientific">Halopiger aswanensis</name>
    <dbReference type="NCBI Taxonomy" id="148449"/>
    <lineage>
        <taxon>Archaea</taxon>
        <taxon>Methanobacteriati</taxon>
        <taxon>Methanobacteriota</taxon>
        <taxon>Stenosarchaea group</taxon>
        <taxon>Halobacteria</taxon>
        <taxon>Halobacteriales</taxon>
        <taxon>Natrialbaceae</taxon>
        <taxon>Halopiger</taxon>
    </lineage>
</organism>
<dbReference type="EMBL" id="RAPO01000004">
    <property type="protein sequence ID" value="RKD89189.1"/>
    <property type="molecule type" value="Genomic_DNA"/>
</dbReference>
<evidence type="ECO:0000313" key="3">
    <source>
        <dbReference type="Proteomes" id="UP000283805"/>
    </source>
</evidence>
<feature type="transmembrane region" description="Helical" evidence="1">
    <location>
        <begin position="20"/>
        <end position="40"/>
    </location>
</feature>
<dbReference type="Proteomes" id="UP000283805">
    <property type="component" value="Unassembled WGS sequence"/>
</dbReference>
<feature type="transmembrane region" description="Helical" evidence="1">
    <location>
        <begin position="46"/>
        <end position="70"/>
    </location>
</feature>
<keyword evidence="1" id="KW-0472">Membrane</keyword>
<dbReference type="RefSeq" id="WP_120246336.1">
    <property type="nucleotide sequence ID" value="NZ_RAPO01000004.1"/>
</dbReference>
<evidence type="ECO:0000256" key="1">
    <source>
        <dbReference type="SAM" id="Phobius"/>
    </source>
</evidence>
<reference evidence="2 3" key="1">
    <citation type="submission" date="2018-09" db="EMBL/GenBank/DDBJ databases">
        <title>Genomic Encyclopedia of Archaeal and Bacterial Type Strains, Phase II (KMG-II): from individual species to whole genera.</title>
        <authorList>
            <person name="Goeker M."/>
        </authorList>
    </citation>
    <scope>NUCLEOTIDE SEQUENCE [LARGE SCALE GENOMIC DNA]</scope>
    <source>
        <strain evidence="2 3">DSM 13151</strain>
    </source>
</reference>
<dbReference type="AlphaFoldDB" id="A0A419W154"/>
<proteinExistence type="predicted"/>
<sequence>MADSITERFWKTMREYRSAVVLLLGLEAVLLMLLLAALWLQPSGSATRTVLVADFVLVGTGFFGAVYVLYRCRQYRPVD</sequence>
<comment type="caution">
    <text evidence="2">The sequence shown here is derived from an EMBL/GenBank/DDBJ whole genome shotgun (WGS) entry which is preliminary data.</text>
</comment>
<keyword evidence="1" id="KW-1133">Transmembrane helix</keyword>
<accession>A0A419W154</accession>
<gene>
    <name evidence="2" type="ORF">ATJ93_4016</name>
</gene>
<dbReference type="OrthoDB" id="203799at2157"/>
<protein>
    <submittedName>
        <fullName evidence="2">Uncharacterized protein</fullName>
    </submittedName>
</protein>
<keyword evidence="3" id="KW-1185">Reference proteome</keyword>
<keyword evidence="1" id="KW-0812">Transmembrane</keyword>
<name>A0A419W154_9EURY</name>
<evidence type="ECO:0000313" key="2">
    <source>
        <dbReference type="EMBL" id="RKD89189.1"/>
    </source>
</evidence>